<keyword evidence="8" id="KW-1185">Reference proteome</keyword>
<evidence type="ECO:0000256" key="2">
    <source>
        <dbReference type="ARBA" id="ARBA00022475"/>
    </source>
</evidence>
<dbReference type="InterPro" id="IPR003740">
    <property type="entry name" value="YitT"/>
</dbReference>
<evidence type="ECO:0000256" key="5">
    <source>
        <dbReference type="ARBA" id="ARBA00023136"/>
    </source>
</evidence>
<dbReference type="RefSeq" id="WP_119112660.1">
    <property type="nucleotide sequence ID" value="NZ_CBCSEO010000002.1"/>
</dbReference>
<feature type="transmembrane region" description="Helical" evidence="6">
    <location>
        <begin position="151"/>
        <end position="175"/>
    </location>
</feature>
<name>A0A398B7M5_9BACI</name>
<accession>A0A398B7M5</accession>
<proteinExistence type="predicted"/>
<dbReference type="GO" id="GO:0005886">
    <property type="term" value="C:plasma membrane"/>
    <property type="evidence" value="ECO:0007669"/>
    <property type="project" value="UniProtKB-SubCell"/>
</dbReference>
<keyword evidence="5 6" id="KW-0472">Membrane</keyword>
<feature type="transmembrane region" description="Helical" evidence="6">
    <location>
        <begin position="129"/>
        <end position="145"/>
    </location>
</feature>
<evidence type="ECO:0000256" key="6">
    <source>
        <dbReference type="SAM" id="Phobius"/>
    </source>
</evidence>
<evidence type="ECO:0000256" key="4">
    <source>
        <dbReference type="ARBA" id="ARBA00022989"/>
    </source>
</evidence>
<keyword evidence="4 6" id="KW-1133">Transmembrane helix</keyword>
<dbReference type="Pfam" id="PF02588">
    <property type="entry name" value="YitT_membrane"/>
    <property type="match status" value="1"/>
</dbReference>
<evidence type="ECO:0000256" key="1">
    <source>
        <dbReference type="ARBA" id="ARBA00004651"/>
    </source>
</evidence>
<dbReference type="PANTHER" id="PTHR33545:SF9">
    <property type="entry name" value="UPF0750 MEMBRANE PROTEIN YITE"/>
    <property type="match status" value="1"/>
</dbReference>
<dbReference type="InterPro" id="IPR051461">
    <property type="entry name" value="UPF0750_membrane"/>
</dbReference>
<evidence type="ECO:0000256" key="3">
    <source>
        <dbReference type="ARBA" id="ARBA00022692"/>
    </source>
</evidence>
<feature type="transmembrane region" description="Helical" evidence="6">
    <location>
        <begin position="51"/>
        <end position="67"/>
    </location>
</feature>
<feature type="transmembrane region" description="Helical" evidence="6">
    <location>
        <begin position="104"/>
        <end position="122"/>
    </location>
</feature>
<feature type="transmembrane region" description="Helical" evidence="6">
    <location>
        <begin position="9"/>
        <end position="31"/>
    </location>
</feature>
<comment type="caution">
    <text evidence="7">The sequence shown here is derived from an EMBL/GenBank/DDBJ whole genome shotgun (WGS) entry which is preliminary data.</text>
</comment>
<protein>
    <submittedName>
        <fullName evidence="7">YitT family protein</fullName>
    </submittedName>
</protein>
<gene>
    <name evidence="7" type="ORF">D1970_09760</name>
</gene>
<comment type="subcellular location">
    <subcellularLocation>
        <location evidence="1">Cell membrane</location>
        <topology evidence="1">Multi-pass membrane protein</topology>
    </subcellularLocation>
</comment>
<evidence type="ECO:0000313" key="8">
    <source>
        <dbReference type="Proteomes" id="UP000265816"/>
    </source>
</evidence>
<dbReference type="AlphaFoldDB" id="A0A398B7M5"/>
<keyword evidence="2" id="KW-1003">Cell membrane</keyword>
<dbReference type="PANTHER" id="PTHR33545">
    <property type="entry name" value="UPF0750 MEMBRANE PROTEIN YITT-RELATED"/>
    <property type="match status" value="1"/>
</dbReference>
<organism evidence="7 8">
    <name type="scientific">Mesobacillus zeae</name>
    <dbReference type="NCBI Taxonomy" id="1917180"/>
    <lineage>
        <taxon>Bacteria</taxon>
        <taxon>Bacillati</taxon>
        <taxon>Bacillota</taxon>
        <taxon>Bacilli</taxon>
        <taxon>Bacillales</taxon>
        <taxon>Bacillaceae</taxon>
        <taxon>Mesobacillus</taxon>
    </lineage>
</organism>
<reference evidence="7 8" key="1">
    <citation type="submission" date="2018-08" db="EMBL/GenBank/DDBJ databases">
        <title>Bacillus jemisoniae sp. nov., Bacillus chryseoplanitiae sp. nov., Bacillus resnikiae sp. nov., and Bacillus frankliniae sp. nov., isolated from Viking spacecraft and associated surfaces.</title>
        <authorList>
            <person name="Seuylemezian A."/>
            <person name="Vaishampayan P."/>
        </authorList>
    </citation>
    <scope>NUCLEOTIDE SEQUENCE [LARGE SCALE GENOMIC DNA]</scope>
    <source>
        <strain evidence="7 8">JJ-247</strain>
    </source>
</reference>
<dbReference type="Proteomes" id="UP000265816">
    <property type="component" value="Unassembled WGS sequence"/>
</dbReference>
<feature type="transmembrane region" description="Helical" evidence="6">
    <location>
        <begin position="74"/>
        <end position="92"/>
    </location>
</feature>
<dbReference type="OrthoDB" id="2182285at2"/>
<dbReference type="EMBL" id="QWVT01000015">
    <property type="protein sequence ID" value="RID85807.1"/>
    <property type="molecule type" value="Genomic_DNA"/>
</dbReference>
<keyword evidence="3 6" id="KW-0812">Transmembrane</keyword>
<evidence type="ECO:0000313" key="7">
    <source>
        <dbReference type="EMBL" id="RID85807.1"/>
    </source>
</evidence>
<sequence length="203" mass="22307">MHSFFRKNGLVLAGGIIQGFGMGVFLFPHSIPSGGAGGLAVLLNYWLDLDMGLALWLVNFSMLVAAIRFLGNSVALWTMVSITMTSFSVYFFQELLHLPVRTLWIDILFGSLFLGAGVGILLREGVSNGGVGVIALIIATYRNTLPGRPLFWINGLIFLLTASIINWQIIIQALLSQWISTKVVDLVCSLEFYGTYTLGMRKK</sequence>